<dbReference type="Gene3D" id="3.40.50.720">
    <property type="entry name" value="NAD(P)-binding Rossmann-like Domain"/>
    <property type="match status" value="1"/>
</dbReference>
<sequence>MKITDLTKLSILPFQTIEVKEGVYIRRGISQFCVKGEQVAEIVKNLQRALTQNSLTLPEILALFSGADRDSIRALLGELVKRRFVVPMEDVLQVSGKEGKESAEDIFYWHFNQTGKRIENLNSGPMAIVGANKLGLAVCQALSRSHAQNITLIDDIPLRNIDYSQPDGQLNRDRLLLQEPVIIDSKSLNDDKLKAFEMLVVCAEFGGRSILREWNRYALQFQLPFVPVFLDDLIGYVGPLVFPKETACLECFYARQNSHLTNFKERQALKQHDREGQKFVAYHPAMLNVLAEVAAFEILRFRTNMWQHKIGKLVEIDLISSSMTTRKVIKVPRCPACSSLHDFASPNTSKKQSTEKMWENLERMGGDYKRV</sequence>
<reference evidence="1" key="1">
    <citation type="journal article" date="2011" name="PLoS ONE">
        <title>Variation in tropical reef symbiont metagenomes defined by secondary metabolism.</title>
        <authorList>
            <person name="Donia M.S."/>
            <person name="Fricke W.F."/>
            <person name="Ravel J."/>
            <person name="Schmidt E.W."/>
        </authorList>
    </citation>
    <scope>NUCLEOTIDE SEQUENCE</scope>
</reference>
<dbReference type="SUPFAM" id="SSF69572">
    <property type="entry name" value="Activating enzymes of the ubiquitin-like proteins"/>
    <property type="match status" value="1"/>
</dbReference>
<name>G0XS60_PRODI</name>
<dbReference type="GO" id="GO:0008641">
    <property type="term" value="F:ubiquitin-like modifier activating enzyme activity"/>
    <property type="evidence" value="ECO:0007669"/>
    <property type="project" value="InterPro"/>
</dbReference>
<protein>
    <submittedName>
        <fullName evidence="1">Putative peptide</fullName>
    </submittedName>
</protein>
<evidence type="ECO:0000313" key="1">
    <source>
        <dbReference type="EMBL" id="AEH57229.1"/>
    </source>
</evidence>
<organism evidence="1">
    <name type="scientific">Prochloron didemni P1-Palau</name>
    <dbReference type="NCBI Taxonomy" id="910450"/>
    <lineage>
        <taxon>Bacteria</taxon>
        <taxon>Bacillati</taxon>
        <taxon>Cyanobacteriota</taxon>
        <taxon>Cyanophyceae</taxon>
        <taxon>Oscillatoriophycideae</taxon>
        <taxon>Chroococcales</taxon>
        <taxon>Prochloraceae</taxon>
        <taxon>Prochloron</taxon>
    </lineage>
</organism>
<proteinExistence type="predicted"/>
<dbReference type="EMBL" id="HQ407372">
    <property type="protein sequence ID" value="AEH57229.1"/>
    <property type="molecule type" value="Genomic_DNA"/>
</dbReference>
<dbReference type="InterPro" id="IPR019892">
    <property type="entry name" value="Cyclo_dehy_ocin"/>
</dbReference>
<accession>G0XS60</accession>
<dbReference type="InterPro" id="IPR022291">
    <property type="entry name" value="Bacteriocin_synth_cyclodeHase"/>
</dbReference>
<dbReference type="InterPro" id="IPR035985">
    <property type="entry name" value="Ubiquitin-activating_enz"/>
</dbReference>
<dbReference type="NCBIfam" id="TIGR03882">
    <property type="entry name" value="cyclo_dehyd_2"/>
    <property type="match status" value="1"/>
</dbReference>
<dbReference type="AlphaFoldDB" id="G0XS60"/>
<dbReference type="NCBIfam" id="TIGR03603">
    <property type="entry name" value="cyclo_dehy_ocin"/>
    <property type="match status" value="1"/>
</dbReference>